<dbReference type="EMBL" id="CP116967">
    <property type="protein sequence ID" value="WNM56754.1"/>
    <property type="molecule type" value="Genomic_DNA"/>
</dbReference>
<reference evidence="9 10" key="1">
    <citation type="submission" date="2023-01" db="EMBL/GenBank/DDBJ databases">
        <title>Cultivation and genomic characterization of new, ubiquitous marine nitrite-oxidizing bacteria from the Nitrospirales.</title>
        <authorList>
            <person name="Mueller A.J."/>
            <person name="Daebeler A."/>
            <person name="Herbold C.W."/>
            <person name="Kirkegaard R.H."/>
            <person name="Daims H."/>
        </authorList>
    </citation>
    <scope>NUCLEOTIDE SEQUENCE [LARGE SCALE GENOMIC DNA]</scope>
    <source>
        <strain evidence="9 10">VA</strain>
    </source>
</reference>
<keyword evidence="10" id="KW-1185">Reference proteome</keyword>
<evidence type="ECO:0000256" key="2">
    <source>
        <dbReference type="ARBA" id="ARBA00009677"/>
    </source>
</evidence>
<keyword evidence="9" id="KW-0282">Flagellum</keyword>
<dbReference type="InterPro" id="IPR019776">
    <property type="entry name" value="Flagellar_basal_body_rod_CS"/>
</dbReference>
<proteinExistence type="inferred from homology"/>
<comment type="similarity">
    <text evidence="2">Belongs to the flagella basal body rod proteins family.</text>
</comment>
<evidence type="ECO:0000313" key="10">
    <source>
        <dbReference type="Proteomes" id="UP001302719"/>
    </source>
</evidence>
<dbReference type="InterPro" id="IPR006299">
    <property type="entry name" value="FlgC"/>
</dbReference>
<comment type="subunit">
    <text evidence="5 6">The basal body constitutes a major portion of the flagellar organelle and consists of four rings (L,P,S, and M) mounted on a central rod. The rod consists of about 26 subunits of FlgG in the distal portion, and FlgB, FlgC and FlgF are thought to build up the proximal portion of the rod with about 6 subunits each.</text>
</comment>
<evidence type="ECO:0000256" key="6">
    <source>
        <dbReference type="RuleBase" id="RU362062"/>
    </source>
</evidence>
<evidence type="ECO:0000256" key="3">
    <source>
        <dbReference type="ARBA" id="ARBA00017941"/>
    </source>
</evidence>
<keyword evidence="4 6" id="KW-0975">Bacterial flagellum</keyword>
<accession>A0AA96G7D2</accession>
<evidence type="ECO:0000259" key="8">
    <source>
        <dbReference type="Pfam" id="PF06429"/>
    </source>
</evidence>
<dbReference type="InterPro" id="IPR010930">
    <property type="entry name" value="Flg_bb/hook_C_dom"/>
</dbReference>
<evidence type="ECO:0000256" key="1">
    <source>
        <dbReference type="ARBA" id="ARBA00004117"/>
    </source>
</evidence>
<dbReference type="GO" id="GO:0030694">
    <property type="term" value="C:bacterial-type flagellum basal body, rod"/>
    <property type="evidence" value="ECO:0007669"/>
    <property type="project" value="UniProtKB-UniRule"/>
</dbReference>
<name>A0AA96G7D2_9BACT</name>
<dbReference type="AlphaFoldDB" id="A0AA96G7D2"/>
<protein>
    <recommendedName>
        <fullName evidence="3 6">Flagellar basal-body rod protein FlgC</fullName>
    </recommendedName>
</protein>
<dbReference type="GO" id="GO:0071978">
    <property type="term" value="P:bacterial-type flagellum-dependent swarming motility"/>
    <property type="evidence" value="ECO:0007669"/>
    <property type="project" value="TreeGrafter"/>
</dbReference>
<feature type="domain" description="Flagellar basal body rod protein N-terminal" evidence="7">
    <location>
        <begin position="11"/>
        <end position="32"/>
    </location>
</feature>
<dbReference type="NCBIfam" id="TIGR01395">
    <property type="entry name" value="FlgC"/>
    <property type="match status" value="1"/>
</dbReference>
<dbReference type="Proteomes" id="UP001302719">
    <property type="component" value="Chromosome"/>
</dbReference>
<gene>
    <name evidence="9" type="primary">flgC</name>
    <name evidence="9" type="ORF">PP769_12285</name>
</gene>
<organism evidence="9 10">
    <name type="scientific">Candidatus Nitrospira allomarina</name>
    <dbReference type="NCBI Taxonomy" id="3020900"/>
    <lineage>
        <taxon>Bacteria</taxon>
        <taxon>Pseudomonadati</taxon>
        <taxon>Nitrospirota</taxon>
        <taxon>Nitrospiria</taxon>
        <taxon>Nitrospirales</taxon>
        <taxon>Nitrospiraceae</taxon>
        <taxon>Nitrospira</taxon>
    </lineage>
</organism>
<dbReference type="Pfam" id="PF00460">
    <property type="entry name" value="Flg_bb_rod"/>
    <property type="match status" value="1"/>
</dbReference>
<keyword evidence="9" id="KW-0969">Cilium</keyword>
<evidence type="ECO:0000259" key="7">
    <source>
        <dbReference type="Pfam" id="PF00460"/>
    </source>
</evidence>
<comment type="subcellular location">
    <subcellularLocation>
        <location evidence="1 6">Bacterial flagellum basal body</location>
    </subcellularLocation>
</comment>
<evidence type="ECO:0000256" key="4">
    <source>
        <dbReference type="ARBA" id="ARBA00023143"/>
    </source>
</evidence>
<evidence type="ECO:0000313" key="9">
    <source>
        <dbReference type="EMBL" id="WNM56754.1"/>
    </source>
</evidence>
<dbReference type="PROSITE" id="PS00588">
    <property type="entry name" value="FLAGELLA_BB_ROD"/>
    <property type="match status" value="1"/>
</dbReference>
<keyword evidence="9" id="KW-0966">Cell projection</keyword>
<feature type="domain" description="Flagellar basal-body/hook protein C-terminal" evidence="8">
    <location>
        <begin position="101"/>
        <end position="144"/>
    </location>
</feature>
<evidence type="ECO:0000256" key="5">
    <source>
        <dbReference type="ARBA" id="ARBA00025933"/>
    </source>
</evidence>
<dbReference type="InterPro" id="IPR001444">
    <property type="entry name" value="Flag_bb_rod_N"/>
</dbReference>
<dbReference type="PANTHER" id="PTHR30435">
    <property type="entry name" value="FLAGELLAR PROTEIN"/>
    <property type="match status" value="1"/>
</dbReference>
<dbReference type="PANTHER" id="PTHR30435:SF2">
    <property type="entry name" value="FLAGELLAR BASAL-BODY ROD PROTEIN FLGC"/>
    <property type="match status" value="1"/>
</dbReference>
<dbReference type="RefSeq" id="WP_312640492.1">
    <property type="nucleotide sequence ID" value="NZ_CP116967.1"/>
</dbReference>
<dbReference type="Pfam" id="PF06429">
    <property type="entry name" value="Flg_bbr_C"/>
    <property type="match status" value="1"/>
</dbReference>
<sequence length="147" mass="16254">MNIDRVFSVVGSALDAQRQRLNIIASNLANAESTRTPEGGPYIRRDVVFQASPAGQRFSNVFANAFGDQSEPSGVRVTDVIQDERPLRTLYDPSHPDADEQGYVHLPNVNPIEEMVNLMSATRAYEANLAVMETGKTMTLRALEMSR</sequence>
<dbReference type="KEGG" id="nall:PP769_12285"/>